<evidence type="ECO:0000313" key="22">
    <source>
        <dbReference type="EMBL" id="SUO96267.1"/>
    </source>
</evidence>
<comment type="subcellular location">
    <subcellularLocation>
        <location evidence="1">Cell inner membrane</location>
        <topology evidence="1">Multi-pass membrane protein</topology>
    </subcellularLocation>
    <subcellularLocation>
        <location evidence="18">Cell membrane</location>
        <topology evidence="18">Multi-pass membrane protein</topology>
    </subcellularLocation>
</comment>
<evidence type="ECO:0000256" key="6">
    <source>
        <dbReference type="ARBA" id="ARBA00022670"/>
    </source>
</evidence>
<dbReference type="GO" id="GO:0006465">
    <property type="term" value="P:signal peptide processing"/>
    <property type="evidence" value="ECO:0007669"/>
    <property type="project" value="TreeGrafter"/>
</dbReference>
<name>A0A380MXV9_9GAMM</name>
<evidence type="ECO:0000256" key="7">
    <source>
        <dbReference type="ARBA" id="ARBA00022679"/>
    </source>
</evidence>
<dbReference type="Pfam" id="PF01478">
    <property type="entry name" value="Peptidase_A24"/>
    <property type="match status" value="1"/>
</dbReference>
<evidence type="ECO:0000259" key="20">
    <source>
        <dbReference type="Pfam" id="PF01478"/>
    </source>
</evidence>
<keyword evidence="6 18" id="KW-0645">Protease</keyword>
<evidence type="ECO:0000256" key="5">
    <source>
        <dbReference type="ARBA" id="ARBA00022603"/>
    </source>
</evidence>
<feature type="transmembrane region" description="Helical" evidence="19">
    <location>
        <begin position="266"/>
        <end position="290"/>
    </location>
</feature>
<evidence type="ECO:0000313" key="23">
    <source>
        <dbReference type="Proteomes" id="UP000254575"/>
    </source>
</evidence>
<evidence type="ECO:0000256" key="8">
    <source>
        <dbReference type="ARBA" id="ARBA00022691"/>
    </source>
</evidence>
<keyword evidence="4" id="KW-0997">Cell inner membrane</keyword>
<keyword evidence="5 18" id="KW-0489">Methyltransferase</keyword>
<evidence type="ECO:0000256" key="4">
    <source>
        <dbReference type="ARBA" id="ARBA00022519"/>
    </source>
</evidence>
<keyword evidence="7 18" id="KW-0808">Transferase</keyword>
<keyword evidence="8" id="KW-0949">S-adenosyl-L-methionine</keyword>
<evidence type="ECO:0000256" key="13">
    <source>
        <dbReference type="ARBA" id="ARBA00023268"/>
    </source>
</evidence>
<dbReference type="Pfam" id="PF06750">
    <property type="entry name" value="A24_N_bact"/>
    <property type="match status" value="1"/>
</dbReference>
<protein>
    <recommendedName>
        <fullName evidence="16 18">Prepilin leader peptidase/N-methyltransferase</fullName>
        <ecNumber evidence="18">2.1.1.-</ecNumber>
        <ecNumber evidence="15 18">3.4.23.43</ecNumber>
    </recommendedName>
</protein>
<evidence type="ECO:0000256" key="19">
    <source>
        <dbReference type="SAM" id="Phobius"/>
    </source>
</evidence>
<comment type="function">
    <text evidence="18">Plays an essential role in type IV pili and type II pseudopili formation by proteolytically removing the leader sequence from substrate proteins and subsequently monomethylating the alpha-amino group of the newly exposed N-terminal phenylalanine.</text>
</comment>
<dbReference type="InterPro" id="IPR050882">
    <property type="entry name" value="Prepilin_peptidase/N-MTase"/>
</dbReference>
<evidence type="ECO:0000256" key="9">
    <source>
        <dbReference type="ARBA" id="ARBA00022692"/>
    </source>
</evidence>
<sequence>MIFIEILGTPLGIFLVALLGLLVGSFLNVVIYRIPVMIEREDKLLAWEIVHGEGERHPEVAEGRFNLLTPPSRCPNCGHQIRAWENIPVVSYLLQGRKCKACRRPISSRYAIVELLSAFASAVIAWRIQAPLPLLFALLFTWALIALIFIDAETSLLPDRITLPLMWLGIFAAWLGTGHNQGLFISLSDSVLGAMLGYLSLWSVYWLFKLLTGREGMGYGDFKLLAALLAWQGVIMLPIILMVSSICGIVFFMINKIGFGKPAPFGPYLAVAGWLTFLFGGQIAAFLSFLPN</sequence>
<evidence type="ECO:0000256" key="3">
    <source>
        <dbReference type="ARBA" id="ARBA00022475"/>
    </source>
</evidence>
<keyword evidence="3" id="KW-1003">Cell membrane</keyword>
<feature type="transmembrane region" description="Helical" evidence="19">
    <location>
        <begin position="110"/>
        <end position="128"/>
    </location>
</feature>
<proteinExistence type="inferred from homology"/>
<evidence type="ECO:0000256" key="14">
    <source>
        <dbReference type="ARBA" id="ARBA00050401"/>
    </source>
</evidence>
<dbReference type="EC" id="2.1.1.-" evidence="18"/>
<dbReference type="FunFam" id="1.20.120.1220:FF:000001">
    <property type="entry name" value="Type 4 prepilin-like proteins leader peptide-processing enzyme"/>
    <property type="match status" value="1"/>
</dbReference>
<dbReference type="AlphaFoldDB" id="A0A380MXV9"/>
<keyword evidence="12 19" id="KW-0472">Membrane</keyword>
<comment type="catalytic activity">
    <reaction evidence="14 18">
        <text>Typically cleaves a -Gly-|-Phe- bond to release an N-terminal, basic peptide of 5-8 residues from type IV prepilin, and then N-methylates the new N-terminal amino group, the methyl donor being S-adenosyl-L-methionine.</text>
        <dbReference type="EC" id="3.4.23.43"/>
    </reaction>
</comment>
<evidence type="ECO:0000256" key="11">
    <source>
        <dbReference type="ARBA" id="ARBA00022989"/>
    </source>
</evidence>
<gene>
    <name evidence="22" type="primary">outO</name>
    <name evidence="22" type="ORF">NCTC10717_00913</name>
</gene>
<dbReference type="InterPro" id="IPR000045">
    <property type="entry name" value="Prepilin_IV_endopep_pep"/>
</dbReference>
<evidence type="ECO:0000256" key="10">
    <source>
        <dbReference type="ARBA" id="ARBA00022801"/>
    </source>
</evidence>
<dbReference type="OrthoDB" id="9789291at2"/>
<feature type="transmembrane region" description="Helical" evidence="19">
    <location>
        <begin position="12"/>
        <end position="34"/>
    </location>
</feature>
<dbReference type="Proteomes" id="UP000254575">
    <property type="component" value="Unassembled WGS sequence"/>
</dbReference>
<dbReference type="PANTHER" id="PTHR30487">
    <property type="entry name" value="TYPE 4 PREPILIN-LIKE PROTEINS LEADER PEPTIDE-PROCESSING ENZYME"/>
    <property type="match status" value="1"/>
</dbReference>
<dbReference type="EMBL" id="UHIA01000004">
    <property type="protein sequence ID" value="SUO96267.1"/>
    <property type="molecule type" value="Genomic_DNA"/>
</dbReference>
<dbReference type="PANTHER" id="PTHR30487:SF0">
    <property type="entry name" value="PREPILIN LEADER PEPTIDASE_N-METHYLTRANSFERASE-RELATED"/>
    <property type="match status" value="1"/>
</dbReference>
<accession>A0A380MXV9</accession>
<dbReference type="InterPro" id="IPR014032">
    <property type="entry name" value="Peptidase_A24A_bac"/>
</dbReference>
<keyword evidence="23" id="KW-1185">Reference proteome</keyword>
<keyword evidence="9 18" id="KW-0812">Transmembrane</keyword>
<keyword evidence="13 18" id="KW-0511">Multifunctional enzyme</keyword>
<dbReference type="EC" id="3.4.23.43" evidence="15 18"/>
<feature type="transmembrane region" description="Helical" evidence="19">
    <location>
        <begin position="164"/>
        <end position="185"/>
    </location>
</feature>
<organism evidence="22 23">
    <name type="scientific">Suttonella indologenes</name>
    <dbReference type="NCBI Taxonomy" id="13276"/>
    <lineage>
        <taxon>Bacteria</taxon>
        <taxon>Pseudomonadati</taxon>
        <taxon>Pseudomonadota</taxon>
        <taxon>Gammaproteobacteria</taxon>
        <taxon>Cardiobacteriales</taxon>
        <taxon>Cardiobacteriaceae</taxon>
        <taxon>Suttonella</taxon>
    </lineage>
</organism>
<evidence type="ECO:0000256" key="12">
    <source>
        <dbReference type="ARBA" id="ARBA00023136"/>
    </source>
</evidence>
<comment type="similarity">
    <text evidence="2 17">Belongs to the peptidase A24 family.</text>
</comment>
<feature type="transmembrane region" description="Helical" evidence="19">
    <location>
        <begin position="224"/>
        <end position="254"/>
    </location>
</feature>
<evidence type="ECO:0000256" key="16">
    <source>
        <dbReference type="ARBA" id="ARBA00071870"/>
    </source>
</evidence>
<evidence type="ECO:0000256" key="15">
    <source>
        <dbReference type="ARBA" id="ARBA00067082"/>
    </source>
</evidence>
<dbReference type="GO" id="GO:0004190">
    <property type="term" value="F:aspartic-type endopeptidase activity"/>
    <property type="evidence" value="ECO:0007669"/>
    <property type="project" value="UniProtKB-EC"/>
</dbReference>
<evidence type="ECO:0000256" key="17">
    <source>
        <dbReference type="RuleBase" id="RU003793"/>
    </source>
</evidence>
<evidence type="ECO:0000256" key="18">
    <source>
        <dbReference type="RuleBase" id="RU003794"/>
    </source>
</evidence>
<evidence type="ECO:0000256" key="2">
    <source>
        <dbReference type="ARBA" id="ARBA00005801"/>
    </source>
</evidence>
<keyword evidence="10 18" id="KW-0378">Hydrolase</keyword>
<feature type="domain" description="Prepilin peptidase A24 N-terminal" evidence="21">
    <location>
        <begin position="18"/>
        <end position="127"/>
    </location>
</feature>
<dbReference type="PRINTS" id="PR00864">
    <property type="entry name" value="PREPILNPTASE"/>
</dbReference>
<dbReference type="Gene3D" id="1.20.120.1220">
    <property type="match status" value="1"/>
</dbReference>
<keyword evidence="11 19" id="KW-1133">Transmembrane helix</keyword>
<evidence type="ECO:0000256" key="1">
    <source>
        <dbReference type="ARBA" id="ARBA00004429"/>
    </source>
</evidence>
<dbReference type="GO" id="GO:0008168">
    <property type="term" value="F:methyltransferase activity"/>
    <property type="evidence" value="ECO:0007669"/>
    <property type="project" value="UniProtKB-KW"/>
</dbReference>
<evidence type="ECO:0000259" key="21">
    <source>
        <dbReference type="Pfam" id="PF06750"/>
    </source>
</evidence>
<dbReference type="RefSeq" id="WP_115218189.1">
    <property type="nucleotide sequence ID" value="NZ_UHIA01000004.1"/>
</dbReference>
<dbReference type="GO" id="GO:0032259">
    <property type="term" value="P:methylation"/>
    <property type="evidence" value="ECO:0007669"/>
    <property type="project" value="UniProtKB-KW"/>
</dbReference>
<reference evidence="22 23" key="1">
    <citation type="submission" date="2018-06" db="EMBL/GenBank/DDBJ databases">
        <authorList>
            <consortium name="Pathogen Informatics"/>
            <person name="Doyle S."/>
        </authorList>
    </citation>
    <scope>NUCLEOTIDE SEQUENCE [LARGE SCALE GENOMIC DNA]</scope>
    <source>
        <strain evidence="22 23">NCTC10717</strain>
    </source>
</reference>
<feature type="transmembrane region" description="Helical" evidence="19">
    <location>
        <begin position="134"/>
        <end position="152"/>
    </location>
</feature>
<feature type="domain" description="Prepilin type IV endopeptidase peptidase" evidence="20">
    <location>
        <begin position="138"/>
        <end position="252"/>
    </location>
</feature>
<feature type="transmembrane region" description="Helical" evidence="19">
    <location>
        <begin position="191"/>
        <end position="212"/>
    </location>
</feature>
<dbReference type="InterPro" id="IPR010627">
    <property type="entry name" value="Prepilin_pept_A24_N"/>
</dbReference>
<dbReference type="GO" id="GO:0005886">
    <property type="term" value="C:plasma membrane"/>
    <property type="evidence" value="ECO:0007669"/>
    <property type="project" value="UniProtKB-SubCell"/>
</dbReference>